<feature type="transmembrane region" description="Helical" evidence="1">
    <location>
        <begin position="21"/>
        <end position="43"/>
    </location>
</feature>
<dbReference type="Gene3D" id="3.30.565.10">
    <property type="entry name" value="Histidine kinase-like ATPase, C-terminal domain"/>
    <property type="match status" value="1"/>
</dbReference>
<dbReference type="InterPro" id="IPR010559">
    <property type="entry name" value="Sig_transdc_His_kin_internal"/>
</dbReference>
<protein>
    <submittedName>
        <fullName evidence="3">Histidine kinase</fullName>
    </submittedName>
</protein>
<dbReference type="InterPro" id="IPR036890">
    <property type="entry name" value="HATPase_C_sf"/>
</dbReference>
<evidence type="ECO:0000256" key="1">
    <source>
        <dbReference type="SAM" id="Phobius"/>
    </source>
</evidence>
<gene>
    <name evidence="3" type="ORF">LX99_02437</name>
</gene>
<evidence type="ECO:0000259" key="2">
    <source>
        <dbReference type="Pfam" id="PF06580"/>
    </source>
</evidence>
<keyword evidence="3" id="KW-0808">Transferase</keyword>
<evidence type="ECO:0000313" key="4">
    <source>
        <dbReference type="Proteomes" id="UP000245678"/>
    </source>
</evidence>
<dbReference type="GO" id="GO:0000155">
    <property type="term" value="F:phosphorelay sensor kinase activity"/>
    <property type="evidence" value="ECO:0007669"/>
    <property type="project" value="InterPro"/>
</dbReference>
<sequence length="375" mass="43273">MNHGSGFPLGNIRLPRFLQHLVFWIIVSLFITGLYSLQTNFWVSLRNNLLYMPIQIAYYYAIAYWLIPKYVFQKRYLMFMLMLIPLVFAVMFISRTIGILFVAPYLIRVMHVTDAGYLESTSRPFLEQLFDGQSLVNSFKGNNLFTGFVLAIKLFKMWYERKQAALEAELNALKAQVHPHFLFNTLNNLYSLSLNNSSKSPQAIMGLSDILRYMLYECSDHEVLLEKEIFMMQQYVKLEKLRYEDRIDINFTITGDLKDKTIAPLLILPFIENAFKHGASEKVGDTWINIDVSVTLNHFKLKVANSKPERPVDTGNDAPGHIGLKNVSTRLNLLYPNTSRLKIIDEEDTFFVVLDLDLKINRQPKPALTPQPALA</sequence>
<dbReference type="RefSeq" id="WP_109608122.1">
    <property type="nucleotide sequence ID" value="NZ_QGHA01000004.1"/>
</dbReference>
<dbReference type="PANTHER" id="PTHR34220">
    <property type="entry name" value="SENSOR HISTIDINE KINASE YPDA"/>
    <property type="match status" value="1"/>
</dbReference>
<dbReference type="PANTHER" id="PTHR34220:SF7">
    <property type="entry name" value="SENSOR HISTIDINE KINASE YPDA"/>
    <property type="match status" value="1"/>
</dbReference>
<feature type="domain" description="Signal transduction histidine kinase internal region" evidence="2">
    <location>
        <begin position="168"/>
        <end position="247"/>
    </location>
</feature>
<organism evidence="3 4">
    <name type="scientific">Mucilaginibacter oryzae</name>
    <dbReference type="NCBI Taxonomy" id="468058"/>
    <lineage>
        <taxon>Bacteria</taxon>
        <taxon>Pseudomonadati</taxon>
        <taxon>Bacteroidota</taxon>
        <taxon>Sphingobacteriia</taxon>
        <taxon>Sphingobacteriales</taxon>
        <taxon>Sphingobacteriaceae</taxon>
        <taxon>Mucilaginibacter</taxon>
    </lineage>
</organism>
<name>A0A316HC65_9SPHI</name>
<dbReference type="Pfam" id="PF06580">
    <property type="entry name" value="His_kinase"/>
    <property type="match status" value="1"/>
</dbReference>
<keyword evidence="1" id="KW-0812">Transmembrane</keyword>
<comment type="caution">
    <text evidence="3">The sequence shown here is derived from an EMBL/GenBank/DDBJ whole genome shotgun (WGS) entry which is preliminary data.</text>
</comment>
<proteinExistence type="predicted"/>
<dbReference type="Proteomes" id="UP000245678">
    <property type="component" value="Unassembled WGS sequence"/>
</dbReference>
<dbReference type="AlphaFoldDB" id="A0A316HC65"/>
<keyword evidence="4" id="KW-1185">Reference proteome</keyword>
<keyword evidence="1" id="KW-1133">Transmembrane helix</keyword>
<accession>A0A316HC65</accession>
<dbReference type="EMBL" id="QGHA01000004">
    <property type="protein sequence ID" value="PWK77560.1"/>
    <property type="molecule type" value="Genomic_DNA"/>
</dbReference>
<reference evidence="3 4" key="1">
    <citation type="submission" date="2018-05" db="EMBL/GenBank/DDBJ databases">
        <title>Genomic Encyclopedia of Archaeal and Bacterial Type Strains, Phase II (KMG-II): from individual species to whole genera.</title>
        <authorList>
            <person name="Goeker M."/>
        </authorList>
    </citation>
    <scope>NUCLEOTIDE SEQUENCE [LARGE SCALE GENOMIC DNA]</scope>
    <source>
        <strain evidence="3 4">DSM 19975</strain>
    </source>
</reference>
<evidence type="ECO:0000313" key="3">
    <source>
        <dbReference type="EMBL" id="PWK77560.1"/>
    </source>
</evidence>
<keyword evidence="1" id="KW-0472">Membrane</keyword>
<dbReference type="InterPro" id="IPR050640">
    <property type="entry name" value="Bact_2-comp_sensor_kinase"/>
</dbReference>
<keyword evidence="3" id="KW-0418">Kinase</keyword>
<feature type="transmembrane region" description="Helical" evidence="1">
    <location>
        <begin position="49"/>
        <end position="67"/>
    </location>
</feature>
<feature type="transmembrane region" description="Helical" evidence="1">
    <location>
        <begin position="79"/>
        <end position="107"/>
    </location>
</feature>
<dbReference type="GO" id="GO:0016020">
    <property type="term" value="C:membrane"/>
    <property type="evidence" value="ECO:0007669"/>
    <property type="project" value="InterPro"/>
</dbReference>